<evidence type="ECO:0000313" key="1">
    <source>
        <dbReference type="EMBL" id="KAF9654057.1"/>
    </source>
</evidence>
<dbReference type="EMBL" id="MU117962">
    <property type="protein sequence ID" value="KAF9654057.1"/>
    <property type="molecule type" value="Genomic_DNA"/>
</dbReference>
<accession>A0ACB6ZWT0</accession>
<protein>
    <submittedName>
        <fullName evidence="1">Uncharacterized protein</fullName>
    </submittedName>
</protein>
<reference evidence="1" key="1">
    <citation type="submission" date="2019-10" db="EMBL/GenBank/DDBJ databases">
        <authorList>
            <consortium name="DOE Joint Genome Institute"/>
            <person name="Kuo A."/>
            <person name="Miyauchi S."/>
            <person name="Kiss E."/>
            <person name="Drula E."/>
            <person name="Kohler A."/>
            <person name="Sanchez-Garcia M."/>
            <person name="Andreopoulos B."/>
            <person name="Barry K.W."/>
            <person name="Bonito G."/>
            <person name="Buee M."/>
            <person name="Carver A."/>
            <person name="Chen C."/>
            <person name="Cichocki N."/>
            <person name="Clum A."/>
            <person name="Culley D."/>
            <person name="Crous P.W."/>
            <person name="Fauchery L."/>
            <person name="Girlanda M."/>
            <person name="Hayes R."/>
            <person name="Keri Z."/>
            <person name="Labutti K."/>
            <person name="Lipzen A."/>
            <person name="Lombard V."/>
            <person name="Magnuson J."/>
            <person name="Maillard F."/>
            <person name="Morin E."/>
            <person name="Murat C."/>
            <person name="Nolan M."/>
            <person name="Ohm R."/>
            <person name="Pangilinan J."/>
            <person name="Pereira M."/>
            <person name="Perotto S."/>
            <person name="Peter M."/>
            <person name="Riley R."/>
            <person name="Sitrit Y."/>
            <person name="Stielow B."/>
            <person name="Szollosi G."/>
            <person name="Zifcakova L."/>
            <person name="Stursova M."/>
            <person name="Spatafora J.W."/>
            <person name="Tedersoo L."/>
            <person name="Vaario L.-M."/>
            <person name="Yamada A."/>
            <person name="Yan M."/>
            <person name="Wang P."/>
            <person name="Xu J."/>
            <person name="Bruns T."/>
            <person name="Baldrian P."/>
            <person name="Vilgalys R."/>
            <person name="Henrissat B."/>
            <person name="Grigoriev I.V."/>
            <person name="Hibbett D."/>
            <person name="Nagy L.G."/>
            <person name="Martin F.M."/>
        </authorList>
    </citation>
    <scope>NUCLEOTIDE SEQUENCE</scope>
    <source>
        <strain evidence="1">P2</strain>
    </source>
</reference>
<reference evidence="1" key="2">
    <citation type="journal article" date="2020" name="Nat. Commun.">
        <title>Large-scale genome sequencing of mycorrhizal fungi provides insights into the early evolution of symbiotic traits.</title>
        <authorList>
            <person name="Miyauchi S."/>
            <person name="Kiss E."/>
            <person name="Kuo A."/>
            <person name="Drula E."/>
            <person name="Kohler A."/>
            <person name="Sanchez-Garcia M."/>
            <person name="Morin E."/>
            <person name="Andreopoulos B."/>
            <person name="Barry K.W."/>
            <person name="Bonito G."/>
            <person name="Buee M."/>
            <person name="Carver A."/>
            <person name="Chen C."/>
            <person name="Cichocki N."/>
            <person name="Clum A."/>
            <person name="Culley D."/>
            <person name="Crous P.W."/>
            <person name="Fauchery L."/>
            <person name="Girlanda M."/>
            <person name="Hayes R.D."/>
            <person name="Keri Z."/>
            <person name="LaButti K."/>
            <person name="Lipzen A."/>
            <person name="Lombard V."/>
            <person name="Magnuson J."/>
            <person name="Maillard F."/>
            <person name="Murat C."/>
            <person name="Nolan M."/>
            <person name="Ohm R.A."/>
            <person name="Pangilinan J."/>
            <person name="Pereira M.F."/>
            <person name="Perotto S."/>
            <person name="Peter M."/>
            <person name="Pfister S."/>
            <person name="Riley R."/>
            <person name="Sitrit Y."/>
            <person name="Stielow J.B."/>
            <person name="Szollosi G."/>
            <person name="Zifcakova L."/>
            <person name="Stursova M."/>
            <person name="Spatafora J.W."/>
            <person name="Tedersoo L."/>
            <person name="Vaario L.M."/>
            <person name="Yamada A."/>
            <person name="Yan M."/>
            <person name="Wang P."/>
            <person name="Xu J."/>
            <person name="Bruns T."/>
            <person name="Baldrian P."/>
            <person name="Vilgalys R."/>
            <person name="Dunand C."/>
            <person name="Henrissat B."/>
            <person name="Grigoriev I.V."/>
            <person name="Hibbett D."/>
            <person name="Nagy L.G."/>
            <person name="Martin F.M."/>
        </authorList>
    </citation>
    <scope>NUCLEOTIDE SEQUENCE</scope>
    <source>
        <strain evidence="1">P2</strain>
    </source>
</reference>
<gene>
    <name evidence="1" type="ORF">BDM02DRAFT_1189969</name>
</gene>
<comment type="caution">
    <text evidence="1">The sequence shown here is derived from an EMBL/GenBank/DDBJ whole genome shotgun (WGS) entry which is preliminary data.</text>
</comment>
<proteinExistence type="predicted"/>
<sequence>MRDMMAVLVQLNEVTDVTKVAPDGQTIEGRMQKLCTDVAEDTKKCANACDAYIKKKIVVKIFAGPIWEGRLVEFVATFTKRRNEFEFALTIHTAVGVDEANLKLVMIDERTAELDKK</sequence>
<organism evidence="1 2">
    <name type="scientific">Thelephora ganbajun</name>
    <name type="common">Ganba fungus</name>
    <dbReference type="NCBI Taxonomy" id="370292"/>
    <lineage>
        <taxon>Eukaryota</taxon>
        <taxon>Fungi</taxon>
        <taxon>Dikarya</taxon>
        <taxon>Basidiomycota</taxon>
        <taxon>Agaricomycotina</taxon>
        <taxon>Agaricomycetes</taxon>
        <taxon>Thelephorales</taxon>
        <taxon>Thelephoraceae</taxon>
        <taxon>Thelephora</taxon>
    </lineage>
</organism>
<keyword evidence="2" id="KW-1185">Reference proteome</keyword>
<evidence type="ECO:0000313" key="2">
    <source>
        <dbReference type="Proteomes" id="UP000886501"/>
    </source>
</evidence>
<name>A0ACB6ZWT0_THEGA</name>
<dbReference type="Proteomes" id="UP000886501">
    <property type="component" value="Unassembled WGS sequence"/>
</dbReference>